<dbReference type="Proteomes" id="UP000092462">
    <property type="component" value="Unassembled WGS sequence"/>
</dbReference>
<name>A0A1B0DH29_PHLPP</name>
<sequence>MAQCGFCGKSVEESFAPNLKIKSLLQCFNKKYNGGSLCRKCYLMATSRLKIEDIKKGKENQYKDAESGPQNTSKRHADNTPDSHEERGDSLETHRCSQAPNILSQPSLELLRTISIPAPLESQRNSNIYSSSEEASSNNTHQSLEICTPSEEHELLRRKRRRNEDEGEVAVAVEIANDVISENRQTVELIHLEDISDNASQDRNLEVEALPQNINSKGTISMISPLPKYRRSRESDLHMLRRDLINRNIPNANELSRSSGG</sequence>
<feature type="compositionally biased region" description="Basic and acidic residues" evidence="1">
    <location>
        <begin position="75"/>
        <end position="95"/>
    </location>
</feature>
<feature type="region of interest" description="Disordered" evidence="1">
    <location>
        <begin position="58"/>
        <end position="99"/>
    </location>
</feature>
<dbReference type="EMBL" id="AJVK01015316">
    <property type="status" value="NOT_ANNOTATED_CDS"/>
    <property type="molecule type" value="Genomic_DNA"/>
</dbReference>
<dbReference type="VEuPathDB" id="VectorBase:PPAI007463"/>
<evidence type="ECO:0000313" key="3">
    <source>
        <dbReference type="Proteomes" id="UP000092462"/>
    </source>
</evidence>
<reference evidence="2" key="1">
    <citation type="submission" date="2022-08" db="UniProtKB">
        <authorList>
            <consortium name="EnsemblMetazoa"/>
        </authorList>
    </citation>
    <scope>IDENTIFICATION</scope>
    <source>
        <strain evidence="2">Israel</strain>
    </source>
</reference>
<dbReference type="KEGG" id="ppap:129807584"/>
<accession>A0A1B0DH29</accession>
<dbReference type="VEuPathDB" id="VectorBase:PPAPM1_007438"/>
<evidence type="ECO:0000256" key="1">
    <source>
        <dbReference type="SAM" id="MobiDB-lite"/>
    </source>
</evidence>
<dbReference type="EnsemblMetazoa" id="PPAI007463-RA">
    <property type="protein sequence ID" value="PPAI007463-PA"/>
    <property type="gene ID" value="PPAI007463"/>
</dbReference>
<evidence type="ECO:0000313" key="2">
    <source>
        <dbReference type="EnsemblMetazoa" id="PPAI007463-PA"/>
    </source>
</evidence>
<dbReference type="AlphaFoldDB" id="A0A1B0DH29"/>
<dbReference type="GeneID" id="129807584"/>
<protein>
    <submittedName>
        <fullName evidence="2">Uncharacterized protein</fullName>
    </submittedName>
</protein>
<organism evidence="2 3">
    <name type="scientific">Phlebotomus papatasi</name>
    <name type="common">Sandfly</name>
    <dbReference type="NCBI Taxonomy" id="29031"/>
    <lineage>
        <taxon>Eukaryota</taxon>
        <taxon>Metazoa</taxon>
        <taxon>Ecdysozoa</taxon>
        <taxon>Arthropoda</taxon>
        <taxon>Hexapoda</taxon>
        <taxon>Insecta</taxon>
        <taxon>Pterygota</taxon>
        <taxon>Neoptera</taxon>
        <taxon>Endopterygota</taxon>
        <taxon>Diptera</taxon>
        <taxon>Nematocera</taxon>
        <taxon>Psychodoidea</taxon>
        <taxon>Psychodidae</taxon>
        <taxon>Phlebotomus</taxon>
        <taxon>Phlebotomus</taxon>
    </lineage>
</organism>
<keyword evidence="3" id="KW-1185">Reference proteome</keyword>
<proteinExistence type="predicted"/>
<dbReference type="RefSeq" id="XP_055712935.1">
    <property type="nucleotide sequence ID" value="XM_055856960.1"/>
</dbReference>